<dbReference type="Proteomes" id="UP000291422">
    <property type="component" value="Unassembled WGS sequence"/>
</dbReference>
<dbReference type="EMBL" id="PDXD01000115">
    <property type="protein sequence ID" value="RYN61306.1"/>
    <property type="molecule type" value="Genomic_DNA"/>
</dbReference>
<sequence>MSSQDQINDDTDDASHYVQTLVRDHMETVMDYHRDPQPPPASHMDDAEKLFMIQVIVIALEQDKEVVLACLVKAAVDVQNRAVGEESTAVNDFLQQTVDTVSSRGATLAFLQSVLETLIQCDEAQRSASSLAASSTSEAPSGIEVSVGRETFEVPFQDLLEYFWTSTHLDTPCHSCHQLFLDGPPIRTFARYDSQSSTTSDIRIRILNRHFACLQSDRTFFIPVSHVWDASIRVANDSGTHNDEAATLLINTLEALFEGAKDAYDPGVEFWHDYFSVPQWQTAIKDSILLYLPSIYSLAEEILVHMADVSPSSVAFLIIGSQTQADLSLLQAFKVIPLLRTLCNSQWMQRMWVTLEYSQCKSACIMDQSNQIWRHRNENGLFARDTFTQLVNGGQAMLIGLFRHAKSIARTLSLPGEFLGGIASRENGPPQLCLGEALELVARKQCFLFRDRFFAIHVLLNRTVVPGASRALSPTESDICSWVWRSALTKGDYSPLLLQPRENVAFSNPASEMPSWLVGHGSLDAAQWVLGNQLSSPDRALVSTALPVIMAMDLAGTIEKIHYLDAEESGEITGVDWAIRLLNLIADAGKTTLSPERLVDGINRIFPFDILHKTVASSMVGMRLSFAEREEQDPEFRNKLELQLDSYRNAPDNSDHGRVLRQEAAEEISQILQLDKHIMGNITDQVTRLTRSRHIARTRKERGAVNGEPICEVRCPGCREVSPFRLDLRETGQVGDKLYRIFGLSYSESLENGVGLVVQKGRISGRMLYGPPSCDCRFMERVQID</sequence>
<name>A0A4Q4MW12_ALTAL</name>
<evidence type="ECO:0008006" key="3">
    <source>
        <dbReference type="Google" id="ProtNLM"/>
    </source>
</evidence>
<gene>
    <name evidence="1" type="ORF">AA0117_g13017</name>
</gene>
<comment type="caution">
    <text evidence="1">The sequence shown here is derived from an EMBL/GenBank/DDBJ whole genome shotgun (WGS) entry which is preliminary data.</text>
</comment>
<reference evidence="2" key="1">
    <citation type="journal article" date="2019" name="bioRxiv">
        <title>Genomics, evolutionary history and diagnostics of the Alternaria alternata species group including apple and Asian pear pathotypes.</title>
        <authorList>
            <person name="Armitage A.D."/>
            <person name="Cockerton H.M."/>
            <person name="Sreenivasaprasad S."/>
            <person name="Woodhall J.W."/>
            <person name="Lane C.R."/>
            <person name="Harrison R.J."/>
            <person name="Clarkson J.P."/>
        </authorList>
    </citation>
    <scope>NUCLEOTIDE SEQUENCE [LARGE SCALE GENOMIC DNA]</scope>
    <source>
        <strain evidence="2">FERA 1177</strain>
    </source>
</reference>
<evidence type="ECO:0000313" key="1">
    <source>
        <dbReference type="EMBL" id="RYN61306.1"/>
    </source>
</evidence>
<proteinExistence type="predicted"/>
<protein>
    <recommendedName>
        <fullName evidence="3">Heterokaryon incompatibility domain-containing protein</fullName>
    </recommendedName>
</protein>
<dbReference type="AlphaFoldDB" id="A0A4Q4MW12"/>
<organism evidence="1 2">
    <name type="scientific">Alternaria alternata</name>
    <name type="common">Alternaria rot fungus</name>
    <name type="synonym">Torula alternata</name>
    <dbReference type="NCBI Taxonomy" id="5599"/>
    <lineage>
        <taxon>Eukaryota</taxon>
        <taxon>Fungi</taxon>
        <taxon>Dikarya</taxon>
        <taxon>Ascomycota</taxon>
        <taxon>Pezizomycotina</taxon>
        <taxon>Dothideomycetes</taxon>
        <taxon>Pleosporomycetidae</taxon>
        <taxon>Pleosporales</taxon>
        <taxon>Pleosporineae</taxon>
        <taxon>Pleosporaceae</taxon>
        <taxon>Alternaria</taxon>
        <taxon>Alternaria sect. Alternaria</taxon>
        <taxon>Alternaria alternata complex</taxon>
    </lineage>
</organism>
<evidence type="ECO:0000313" key="2">
    <source>
        <dbReference type="Proteomes" id="UP000291422"/>
    </source>
</evidence>
<accession>A0A4Q4MW12</accession>